<dbReference type="Gene3D" id="3.30.40.10">
    <property type="entry name" value="Zinc/RING finger domain, C3HC4 (zinc finger)"/>
    <property type="match status" value="1"/>
</dbReference>
<dbReference type="PaxDb" id="2850-Phatr50465"/>
<feature type="compositionally biased region" description="Basic and acidic residues" evidence="16">
    <location>
        <begin position="726"/>
        <end position="736"/>
    </location>
</feature>
<evidence type="ECO:0000256" key="2">
    <source>
        <dbReference type="ARBA" id="ARBA00004123"/>
    </source>
</evidence>
<keyword evidence="11 14" id="KW-0175">Coiled coil</keyword>
<keyword evidence="12 14" id="KW-0539">Nucleus</keyword>
<feature type="compositionally biased region" description="Low complexity" evidence="16">
    <location>
        <begin position="52"/>
        <end position="61"/>
    </location>
</feature>
<keyword evidence="10 14" id="KW-0156">Chromatin regulator</keyword>
<dbReference type="InterPro" id="IPR001841">
    <property type="entry name" value="Znf_RING"/>
</dbReference>
<feature type="region of interest" description="Disordered" evidence="16">
    <location>
        <begin position="660"/>
        <end position="736"/>
    </location>
</feature>
<feature type="region of interest" description="Disordered" evidence="16">
    <location>
        <begin position="1"/>
        <end position="174"/>
    </location>
</feature>
<keyword evidence="5 14" id="KW-0808">Transferase</keyword>
<dbReference type="eggNOG" id="KOG0978">
    <property type="taxonomic scope" value="Eukaryota"/>
</dbReference>
<sequence>MKRALAERAKQSLPAGDSSTRSGNSRTPSPTQPPGKLARYEGNHAHHHHRNNNNNNNNSNHNLHHSNHHDVPHESDPTTIGVQNSALATPHPNPVVPEFSSRTQTPPFSTTTIALPTPPMDLSSGTLHRTRSPSPRPSTTGSSSTHGIATLKRQRLPASRHADQDDGDDDHTGSAFYLRQQNKALATELRTLQALTRTLTVERDHRRRICHQAVQALDSLQATWTQLETSLRINVTGTTVSTHPNGWQTALSTPSLTASGDAPPSTLPLPQHPGAEEERSPILSVEWTKALTQALTSLGTTPSAVDTFQASGDDWSTVATNVAARAAVLQEAILQKQQSRDDSGTPILSLATAPPEFVHELERYRAQTQTLQAQIAELADARERVTIRERQTRRDIYRLASGLLTSAQLVARFDSTDQAVDDDLDLAALQASVRAETRPASPPPPTPTDAPSTGISDAQMAALQAQLQDARQQVAARETSLQELTTKWQDAELRVNALSTKQLTETDTRQLESLASTLEKYRVVESESRSLEAQIVRLRSEWAQARGNDEAARQSMEDLQSKHRKRWAELASLLATGAPTNEDVKSPEVADPIAEADFETLRDILTGSRTIVELRHKLNQALGHVRQVETVRDNLRDALVMNETLKQKVDEYRAKANAAIASQATKSPPSSRHGEAGISSAAKEKESEKPATEKPSSSSNHDKSDKMHREFRRMRKDLATLTTSKDAAKAKLERSEREKETLLDANSRFLQQIAEKDEMNAKSLSTILHLKQMTEQLSSERDILEQQVKSASQLALAARLATNAKERVSEELVKERLTLDKRVNELEIQLALLNKDLAQKTVECSEATGRMSITKAELEKVLARNNELVEEAEKRETDIRGLVDSANKAEREAREAKGKLDNLTQQSGGDLSAASSSSTVNQLNTQISVLKSRLACPVCHYRDKECIIMRCRHMHCKQCVEERISNRSRKCPTCNNKFSDKDVEDIWLS</sequence>
<comment type="catalytic activity">
    <reaction evidence="1 14">
        <text>S-ubiquitinyl-[E2 ubiquitin-conjugating enzyme]-L-cysteine + [acceptor protein]-L-lysine = [E2 ubiquitin-conjugating enzyme]-L-cysteine + N(6)-ubiquitinyl-[acceptor protein]-L-lysine.</text>
        <dbReference type="EC" id="2.3.2.27"/>
    </reaction>
</comment>
<evidence type="ECO:0000256" key="14">
    <source>
        <dbReference type="RuleBase" id="RU365038"/>
    </source>
</evidence>
<evidence type="ECO:0000256" key="13">
    <source>
        <dbReference type="PROSITE-ProRule" id="PRU00175"/>
    </source>
</evidence>
<feature type="compositionally biased region" description="Polar residues" evidence="16">
    <location>
        <begin position="77"/>
        <end position="87"/>
    </location>
</feature>
<dbReference type="InParanoid" id="B7GE72"/>
<evidence type="ECO:0000256" key="6">
    <source>
        <dbReference type="ARBA" id="ARBA00022723"/>
    </source>
</evidence>
<feature type="compositionally biased region" description="Polar residues" evidence="16">
    <location>
        <begin position="100"/>
        <end position="114"/>
    </location>
</feature>
<dbReference type="STRING" id="556484.B7GE72"/>
<dbReference type="InterPro" id="IPR013956">
    <property type="entry name" value="E3_ubiquit_lig_Bre1"/>
</dbReference>
<keyword evidence="6 14" id="KW-0479">Metal-binding</keyword>
<dbReference type="SUPFAM" id="SSF57850">
    <property type="entry name" value="RING/U-box"/>
    <property type="match status" value="1"/>
</dbReference>
<evidence type="ECO:0000256" key="8">
    <source>
        <dbReference type="ARBA" id="ARBA00022786"/>
    </source>
</evidence>
<evidence type="ECO:0000259" key="17">
    <source>
        <dbReference type="PROSITE" id="PS50089"/>
    </source>
</evidence>
<feature type="domain" description="RING-type" evidence="17">
    <location>
        <begin position="936"/>
        <end position="975"/>
    </location>
</feature>
<evidence type="ECO:0000256" key="16">
    <source>
        <dbReference type="SAM" id="MobiDB-lite"/>
    </source>
</evidence>
<dbReference type="KEGG" id="pti:PHATRDRAFT_50465"/>
<feature type="region of interest" description="Disordered" evidence="16">
    <location>
        <begin position="895"/>
        <end position="917"/>
    </location>
</feature>
<dbReference type="HOGENOM" id="CLU_297470_0_0_1"/>
<evidence type="ECO:0000256" key="11">
    <source>
        <dbReference type="ARBA" id="ARBA00023054"/>
    </source>
</evidence>
<dbReference type="GO" id="GO:0016567">
    <property type="term" value="P:protein ubiquitination"/>
    <property type="evidence" value="ECO:0007669"/>
    <property type="project" value="UniProtKB-UniRule"/>
</dbReference>
<dbReference type="CDD" id="cd16499">
    <property type="entry name" value="RING-HC_Bre1-like"/>
    <property type="match status" value="1"/>
</dbReference>
<feature type="region of interest" description="Disordered" evidence="16">
    <location>
        <begin position="244"/>
        <end position="277"/>
    </location>
</feature>
<feature type="region of interest" description="Disordered" evidence="16">
    <location>
        <begin position="434"/>
        <end position="454"/>
    </location>
</feature>
<evidence type="ECO:0000256" key="9">
    <source>
        <dbReference type="ARBA" id="ARBA00022833"/>
    </source>
</evidence>
<gene>
    <name evidence="18" type="ORF">PHATRDRAFT_50465</name>
</gene>
<evidence type="ECO:0000256" key="4">
    <source>
        <dbReference type="ARBA" id="ARBA00005555"/>
    </source>
</evidence>
<comment type="similarity">
    <text evidence="4 14">Belongs to the BRE1 family.</text>
</comment>
<evidence type="ECO:0000256" key="10">
    <source>
        <dbReference type="ARBA" id="ARBA00022853"/>
    </source>
</evidence>
<evidence type="ECO:0000256" key="15">
    <source>
        <dbReference type="SAM" id="Coils"/>
    </source>
</evidence>
<reference evidence="18 19" key="1">
    <citation type="journal article" date="2008" name="Nature">
        <title>The Phaeodactylum genome reveals the evolutionary history of diatom genomes.</title>
        <authorList>
            <person name="Bowler C."/>
            <person name="Allen A.E."/>
            <person name="Badger J.H."/>
            <person name="Grimwood J."/>
            <person name="Jabbari K."/>
            <person name="Kuo A."/>
            <person name="Maheswari U."/>
            <person name="Martens C."/>
            <person name="Maumus F."/>
            <person name="Otillar R.P."/>
            <person name="Rayko E."/>
            <person name="Salamov A."/>
            <person name="Vandepoele K."/>
            <person name="Beszteri B."/>
            <person name="Gruber A."/>
            <person name="Heijde M."/>
            <person name="Katinka M."/>
            <person name="Mock T."/>
            <person name="Valentin K."/>
            <person name="Verret F."/>
            <person name="Berges J.A."/>
            <person name="Brownlee C."/>
            <person name="Cadoret J.P."/>
            <person name="Chiovitti A."/>
            <person name="Choi C.J."/>
            <person name="Coesel S."/>
            <person name="De Martino A."/>
            <person name="Detter J.C."/>
            <person name="Durkin C."/>
            <person name="Falciatore A."/>
            <person name="Fournet J."/>
            <person name="Haruta M."/>
            <person name="Huysman M.J."/>
            <person name="Jenkins B.D."/>
            <person name="Jiroutova K."/>
            <person name="Jorgensen R.E."/>
            <person name="Joubert Y."/>
            <person name="Kaplan A."/>
            <person name="Kroger N."/>
            <person name="Kroth P.G."/>
            <person name="La Roche J."/>
            <person name="Lindquist E."/>
            <person name="Lommer M."/>
            <person name="Martin-Jezequel V."/>
            <person name="Lopez P.J."/>
            <person name="Lucas S."/>
            <person name="Mangogna M."/>
            <person name="McGinnis K."/>
            <person name="Medlin L.K."/>
            <person name="Montsant A."/>
            <person name="Oudot-Le Secq M.P."/>
            <person name="Napoli C."/>
            <person name="Obornik M."/>
            <person name="Parker M.S."/>
            <person name="Petit J.L."/>
            <person name="Porcel B.M."/>
            <person name="Poulsen N."/>
            <person name="Robison M."/>
            <person name="Rychlewski L."/>
            <person name="Rynearson T.A."/>
            <person name="Schmutz J."/>
            <person name="Shapiro H."/>
            <person name="Siaut M."/>
            <person name="Stanley M."/>
            <person name="Sussman M.R."/>
            <person name="Taylor A.R."/>
            <person name="Vardi A."/>
            <person name="von Dassow P."/>
            <person name="Vyverman W."/>
            <person name="Willis A."/>
            <person name="Wyrwicz L.S."/>
            <person name="Rokhsar D.S."/>
            <person name="Weissenbach J."/>
            <person name="Armbrust E.V."/>
            <person name="Green B.R."/>
            <person name="Van de Peer Y."/>
            <person name="Grigoriev I.V."/>
        </authorList>
    </citation>
    <scope>NUCLEOTIDE SEQUENCE [LARGE SCALE GENOMIC DNA]</scope>
    <source>
        <strain evidence="18 19">CCAP 1055/1</strain>
    </source>
</reference>
<accession>B7GE72</accession>
<dbReference type="EC" id="2.3.2.27" evidence="14"/>
<dbReference type="PANTHER" id="PTHR23163:SF0">
    <property type="entry name" value="E3 UBIQUITIN-PROTEIN LIGASE BRE1"/>
    <property type="match status" value="1"/>
</dbReference>
<dbReference type="Proteomes" id="UP000000759">
    <property type="component" value="Chromosome 30"/>
</dbReference>
<dbReference type="AlphaFoldDB" id="B7GE72"/>
<keyword evidence="9 14" id="KW-0862">Zinc</keyword>
<evidence type="ECO:0000256" key="7">
    <source>
        <dbReference type="ARBA" id="ARBA00022771"/>
    </source>
</evidence>
<evidence type="ECO:0000313" key="19">
    <source>
        <dbReference type="Proteomes" id="UP000000759"/>
    </source>
</evidence>
<comment type="subcellular location">
    <subcellularLocation>
        <location evidence="2 14">Nucleus</location>
    </subcellularLocation>
</comment>
<evidence type="ECO:0000313" key="18">
    <source>
        <dbReference type="EMBL" id="EEC43055.1"/>
    </source>
</evidence>
<dbReference type="PROSITE" id="PS50089">
    <property type="entry name" value="ZF_RING_2"/>
    <property type="match status" value="1"/>
</dbReference>
<organism evidence="18 19">
    <name type="scientific">Phaeodactylum tricornutum (strain CCAP 1055/1)</name>
    <dbReference type="NCBI Taxonomy" id="556484"/>
    <lineage>
        <taxon>Eukaryota</taxon>
        <taxon>Sar</taxon>
        <taxon>Stramenopiles</taxon>
        <taxon>Ochrophyta</taxon>
        <taxon>Bacillariophyta</taxon>
        <taxon>Bacillariophyceae</taxon>
        <taxon>Bacillariophycidae</taxon>
        <taxon>Naviculales</taxon>
        <taxon>Phaeodactylaceae</taxon>
        <taxon>Phaeodactylum</taxon>
    </lineage>
</organism>
<reference evidence="19" key="2">
    <citation type="submission" date="2008-08" db="EMBL/GenBank/DDBJ databases">
        <authorList>
            <consortium name="Diatom Consortium"/>
            <person name="Grigoriev I."/>
            <person name="Grimwood J."/>
            <person name="Kuo A."/>
            <person name="Otillar R.P."/>
            <person name="Salamov A."/>
            <person name="Detter J.C."/>
            <person name="Lindquist E."/>
            <person name="Shapiro H."/>
            <person name="Lucas S."/>
            <person name="Glavina del Rio T."/>
            <person name="Pitluck S."/>
            <person name="Rokhsar D."/>
            <person name="Bowler C."/>
        </authorList>
    </citation>
    <scope>GENOME REANNOTATION</scope>
    <source>
        <strain evidence="19">CCAP 1055/1</strain>
    </source>
</reference>
<evidence type="ECO:0000256" key="5">
    <source>
        <dbReference type="ARBA" id="ARBA00022679"/>
    </source>
</evidence>
<dbReference type="OrthoDB" id="10266039at2759"/>
<feature type="coiled-coil region" evidence="15">
    <location>
        <begin position="460"/>
        <end position="487"/>
    </location>
</feature>
<dbReference type="GO" id="GO:0061630">
    <property type="term" value="F:ubiquitin protein ligase activity"/>
    <property type="evidence" value="ECO:0007669"/>
    <property type="project" value="UniProtKB-EC"/>
</dbReference>
<protein>
    <recommendedName>
        <fullName evidence="14">E3 ubiquitin protein ligase</fullName>
        <ecNumber evidence="14">2.3.2.27</ecNumber>
    </recommendedName>
</protein>
<comment type="pathway">
    <text evidence="3 14">Protein modification; protein ubiquitination.</text>
</comment>
<evidence type="ECO:0000256" key="3">
    <source>
        <dbReference type="ARBA" id="ARBA00004906"/>
    </source>
</evidence>
<dbReference type="RefSeq" id="XP_002185386.1">
    <property type="nucleotide sequence ID" value="XM_002185350.1"/>
</dbReference>
<proteinExistence type="inferred from homology"/>
<feature type="compositionally biased region" description="Polar residues" evidence="16">
    <location>
        <begin position="660"/>
        <end position="670"/>
    </location>
</feature>
<evidence type="ECO:0000256" key="1">
    <source>
        <dbReference type="ARBA" id="ARBA00000900"/>
    </source>
</evidence>
<feature type="compositionally biased region" description="Basic and acidic residues" evidence="16">
    <location>
        <begin position="1"/>
        <end position="10"/>
    </location>
</feature>
<dbReference type="PANTHER" id="PTHR23163">
    <property type="entry name" value="RING FINGER PROTEIN-RELATED"/>
    <property type="match status" value="1"/>
</dbReference>
<dbReference type="InterPro" id="IPR013083">
    <property type="entry name" value="Znf_RING/FYVE/PHD"/>
</dbReference>
<keyword evidence="8 14" id="KW-0833">Ubl conjugation pathway</keyword>
<feature type="compositionally biased region" description="Basic and acidic residues" evidence="16">
    <location>
        <begin position="682"/>
        <end position="692"/>
    </location>
</feature>
<keyword evidence="19" id="KW-1185">Reference proteome</keyword>
<feature type="compositionally biased region" description="Polar residues" evidence="16">
    <location>
        <begin position="244"/>
        <end position="258"/>
    </location>
</feature>
<dbReference type="UniPathway" id="UPA00143"/>
<dbReference type="GeneID" id="7199315"/>
<dbReference type="GO" id="GO:0006325">
    <property type="term" value="P:chromatin organization"/>
    <property type="evidence" value="ECO:0007669"/>
    <property type="project" value="UniProtKB-KW"/>
</dbReference>
<keyword evidence="7 13" id="KW-0863">Zinc-finger</keyword>
<name>B7GE72_PHATC</name>
<feature type="compositionally biased region" description="Polar residues" evidence="16">
    <location>
        <begin position="17"/>
        <end position="29"/>
    </location>
</feature>
<dbReference type="GO" id="GO:0033503">
    <property type="term" value="C:HULC complex"/>
    <property type="evidence" value="ECO:0007669"/>
    <property type="project" value="TreeGrafter"/>
</dbReference>
<dbReference type="EMBL" id="CM000632">
    <property type="protein sequence ID" value="EEC43055.1"/>
    <property type="molecule type" value="Genomic_DNA"/>
</dbReference>
<dbReference type="GO" id="GO:0008270">
    <property type="term" value="F:zinc ion binding"/>
    <property type="evidence" value="ECO:0007669"/>
    <property type="project" value="UniProtKB-KW"/>
</dbReference>
<dbReference type="GO" id="GO:0005634">
    <property type="term" value="C:nucleus"/>
    <property type="evidence" value="ECO:0007669"/>
    <property type="project" value="UniProtKB-SubCell"/>
</dbReference>
<evidence type="ECO:0000256" key="12">
    <source>
        <dbReference type="ARBA" id="ARBA00023242"/>
    </source>
</evidence>